<feature type="compositionally biased region" description="Polar residues" evidence="1">
    <location>
        <begin position="253"/>
        <end position="286"/>
    </location>
</feature>
<dbReference type="AlphaFoldDB" id="A0A814UXM1"/>
<feature type="compositionally biased region" description="Low complexity" evidence="1">
    <location>
        <begin position="402"/>
        <end position="431"/>
    </location>
</feature>
<feature type="compositionally biased region" description="Basic and acidic residues" evidence="1">
    <location>
        <begin position="289"/>
        <end position="300"/>
    </location>
</feature>
<gene>
    <name evidence="2" type="ORF">EDS130_LOCUS24215</name>
</gene>
<feature type="region of interest" description="Disordered" evidence="1">
    <location>
        <begin position="380"/>
        <end position="431"/>
    </location>
</feature>
<evidence type="ECO:0000256" key="1">
    <source>
        <dbReference type="SAM" id="MobiDB-lite"/>
    </source>
</evidence>
<evidence type="ECO:0000313" key="3">
    <source>
        <dbReference type="Proteomes" id="UP000663852"/>
    </source>
</evidence>
<dbReference type="Proteomes" id="UP000663852">
    <property type="component" value="Unassembled WGS sequence"/>
</dbReference>
<sequence length="431" mass="48689">MWYSVHQQQQQQQQQHSCYGYARHHPSHQQQQQQQTYLRTSYYCNTDELSTTCVEAINDENDSSNHCQTTYSGSAHVTTANYYVTPSFNPYGDEMSSHQTATTTTTTTRKTYWNPVIVAPNRNMNMLTPSMSTVSSSSLSHTSSCWDWLLYSPQYYSEFYTPSSTYTQQQKFDEEDDKENDHDWSFLTSLPTCLLSLLCLTPQLIQTSDDENDSDQEMNIVHSIDESSLLLNHVDATRLNNISSNLLLSSINTTKPNVNRSPTPETDDGYQSANDASRSDYSQPSSVPYDHHSSKDDISINEHSLPKPLMPRRISYAAAAKPITTTPSPTTKISSLSAAVSKPKQTINKILTGITTTNDISSTNGQKSKFIAPRFERMHHAKQHSSSSITTIVKPSSTSTASNRTQTRSTNINNNNNYHQRNHMMNSTRRR</sequence>
<organism evidence="2 3">
    <name type="scientific">Adineta ricciae</name>
    <name type="common">Rotifer</name>
    <dbReference type="NCBI Taxonomy" id="249248"/>
    <lineage>
        <taxon>Eukaryota</taxon>
        <taxon>Metazoa</taxon>
        <taxon>Spiralia</taxon>
        <taxon>Gnathifera</taxon>
        <taxon>Rotifera</taxon>
        <taxon>Eurotatoria</taxon>
        <taxon>Bdelloidea</taxon>
        <taxon>Adinetida</taxon>
        <taxon>Adinetidae</taxon>
        <taxon>Adineta</taxon>
    </lineage>
</organism>
<dbReference type="OrthoDB" id="10056967at2759"/>
<evidence type="ECO:0000313" key="2">
    <source>
        <dbReference type="EMBL" id="CAF1180534.1"/>
    </source>
</evidence>
<feature type="compositionally biased region" description="Polar residues" evidence="1">
    <location>
        <begin position="384"/>
        <end position="401"/>
    </location>
</feature>
<reference evidence="2" key="1">
    <citation type="submission" date="2021-02" db="EMBL/GenBank/DDBJ databases">
        <authorList>
            <person name="Nowell W R."/>
        </authorList>
    </citation>
    <scope>NUCLEOTIDE SEQUENCE</scope>
</reference>
<protein>
    <submittedName>
        <fullName evidence="2">Uncharacterized protein</fullName>
    </submittedName>
</protein>
<dbReference type="EMBL" id="CAJNOJ010000136">
    <property type="protein sequence ID" value="CAF1180534.1"/>
    <property type="molecule type" value="Genomic_DNA"/>
</dbReference>
<accession>A0A814UXM1</accession>
<name>A0A814UXM1_ADIRI</name>
<feature type="region of interest" description="Disordered" evidence="1">
    <location>
        <begin position="252"/>
        <end position="306"/>
    </location>
</feature>
<proteinExistence type="predicted"/>
<comment type="caution">
    <text evidence="2">The sequence shown here is derived from an EMBL/GenBank/DDBJ whole genome shotgun (WGS) entry which is preliminary data.</text>
</comment>